<evidence type="ECO:0000256" key="1">
    <source>
        <dbReference type="SAM" id="Phobius"/>
    </source>
</evidence>
<accession>A0A6C0BQI8</accession>
<proteinExistence type="predicted"/>
<dbReference type="AlphaFoldDB" id="A0A6C0BQI8"/>
<feature type="transmembrane region" description="Helical" evidence="1">
    <location>
        <begin position="434"/>
        <end position="454"/>
    </location>
</feature>
<reference evidence="2" key="1">
    <citation type="journal article" date="2020" name="Nature">
        <title>Giant virus diversity and host interactions through global metagenomics.</title>
        <authorList>
            <person name="Schulz F."/>
            <person name="Roux S."/>
            <person name="Paez-Espino D."/>
            <person name="Jungbluth S."/>
            <person name="Walsh D.A."/>
            <person name="Denef V.J."/>
            <person name="McMahon K.D."/>
            <person name="Konstantinidis K.T."/>
            <person name="Eloe-Fadrosh E.A."/>
            <person name="Kyrpides N.C."/>
            <person name="Woyke T."/>
        </authorList>
    </citation>
    <scope>NUCLEOTIDE SEQUENCE</scope>
    <source>
        <strain evidence="2">GVMAG-M-3300018080-19</strain>
    </source>
</reference>
<organism evidence="2">
    <name type="scientific">viral metagenome</name>
    <dbReference type="NCBI Taxonomy" id="1070528"/>
    <lineage>
        <taxon>unclassified sequences</taxon>
        <taxon>metagenomes</taxon>
        <taxon>organismal metagenomes</taxon>
    </lineage>
</organism>
<keyword evidence="1" id="KW-1133">Transmembrane helix</keyword>
<keyword evidence="1" id="KW-0812">Transmembrane</keyword>
<name>A0A6C0BQI8_9ZZZZ</name>
<keyword evidence="1" id="KW-0472">Membrane</keyword>
<evidence type="ECO:0000313" key="2">
    <source>
        <dbReference type="EMBL" id="QHS93894.1"/>
    </source>
</evidence>
<feature type="transmembrane region" description="Helical" evidence="1">
    <location>
        <begin position="215"/>
        <end position="238"/>
    </location>
</feature>
<sequence length="464" mass="51324">MTEFDVLEETINVYTKIGSNILTSATVTSNHIQFIDVGDIGGDVDLRDIDQTIQVNLNVQEFFQAFNTEAYQAEIAQEIIEIGKDATQNLPWYQWADAENVLRSYLSAGLSLNSTVEQVCNVTSTTQQAISIHIVGGDVKLSNVSQRAIVDIYMNCVGLSGNEFQAMQDLQTYVAQSSRATATENVWDWWGFVIAGILIIGVAMLIFILPPLFKLLKFIIAALVPLLWAGGALLVWWASTGTVKRLLIYSYATLDYPPTSTEEKQTYNYTASTCDTQETCGGFTYREEPDAPSQSEYFDYVPDPAPLVTDIPEWLERPEVYVDMDDPVTGPEDGDIWVQPDTVQVYIYRQGEWTLSSEQFQDLSPLEGRVLTVSLNPGEVDGGWTLNVANPDSLELWDDDELYGTIVGPGYRILDVMPPTVGLKKDVSSFNWNLAGPGIALLCGGLIILLYVIGKAIQGAQTRS</sequence>
<feature type="transmembrane region" description="Helical" evidence="1">
    <location>
        <begin position="189"/>
        <end position="208"/>
    </location>
</feature>
<protein>
    <submittedName>
        <fullName evidence="2">Uncharacterized protein</fullName>
    </submittedName>
</protein>
<dbReference type="EMBL" id="MN739211">
    <property type="protein sequence ID" value="QHS93894.1"/>
    <property type="molecule type" value="Genomic_DNA"/>
</dbReference>